<dbReference type="Proteomes" id="UP000324222">
    <property type="component" value="Unassembled WGS sequence"/>
</dbReference>
<dbReference type="AlphaFoldDB" id="A0A5B7GN12"/>
<keyword evidence="2" id="KW-1185">Reference proteome</keyword>
<sequence length="96" mass="10614">MFTKAATASSGLHSQLKVLGMNGAICLQDIRSGSDSYEARPTSECIANSFLHHYLSRIDPQETHCPRAVMEFKRCTKNTAPPQVFVPNYTGRRGRG</sequence>
<organism evidence="1 2">
    <name type="scientific">Portunus trituberculatus</name>
    <name type="common">Swimming crab</name>
    <name type="synonym">Neptunus trituberculatus</name>
    <dbReference type="NCBI Taxonomy" id="210409"/>
    <lineage>
        <taxon>Eukaryota</taxon>
        <taxon>Metazoa</taxon>
        <taxon>Ecdysozoa</taxon>
        <taxon>Arthropoda</taxon>
        <taxon>Crustacea</taxon>
        <taxon>Multicrustacea</taxon>
        <taxon>Malacostraca</taxon>
        <taxon>Eumalacostraca</taxon>
        <taxon>Eucarida</taxon>
        <taxon>Decapoda</taxon>
        <taxon>Pleocyemata</taxon>
        <taxon>Brachyura</taxon>
        <taxon>Eubrachyura</taxon>
        <taxon>Portunoidea</taxon>
        <taxon>Portunidae</taxon>
        <taxon>Portuninae</taxon>
        <taxon>Portunus</taxon>
    </lineage>
</organism>
<evidence type="ECO:0000313" key="1">
    <source>
        <dbReference type="EMBL" id="MPC58627.1"/>
    </source>
</evidence>
<accession>A0A5B7GN12</accession>
<dbReference type="EMBL" id="VSRR010015855">
    <property type="protein sequence ID" value="MPC58627.1"/>
    <property type="molecule type" value="Genomic_DNA"/>
</dbReference>
<gene>
    <name evidence="1" type="ORF">E2C01_052635</name>
</gene>
<proteinExistence type="predicted"/>
<name>A0A5B7GN12_PORTR</name>
<reference evidence="1 2" key="1">
    <citation type="submission" date="2019-05" db="EMBL/GenBank/DDBJ databases">
        <title>Another draft genome of Portunus trituberculatus and its Hox gene families provides insights of decapod evolution.</title>
        <authorList>
            <person name="Jeong J.-H."/>
            <person name="Song I."/>
            <person name="Kim S."/>
            <person name="Choi T."/>
            <person name="Kim D."/>
            <person name="Ryu S."/>
            <person name="Kim W."/>
        </authorList>
    </citation>
    <scope>NUCLEOTIDE SEQUENCE [LARGE SCALE GENOMIC DNA]</scope>
    <source>
        <tissue evidence="1">Muscle</tissue>
    </source>
</reference>
<comment type="caution">
    <text evidence="1">The sequence shown here is derived from an EMBL/GenBank/DDBJ whole genome shotgun (WGS) entry which is preliminary data.</text>
</comment>
<protein>
    <submittedName>
        <fullName evidence="1">Uncharacterized protein</fullName>
    </submittedName>
</protein>
<evidence type="ECO:0000313" key="2">
    <source>
        <dbReference type="Proteomes" id="UP000324222"/>
    </source>
</evidence>